<proteinExistence type="predicted"/>
<organism evidence="1 2">
    <name type="scientific">Cylindrotheca closterium</name>
    <dbReference type="NCBI Taxonomy" id="2856"/>
    <lineage>
        <taxon>Eukaryota</taxon>
        <taxon>Sar</taxon>
        <taxon>Stramenopiles</taxon>
        <taxon>Ochrophyta</taxon>
        <taxon>Bacillariophyta</taxon>
        <taxon>Bacillariophyceae</taxon>
        <taxon>Bacillariophycidae</taxon>
        <taxon>Bacillariales</taxon>
        <taxon>Bacillariaceae</taxon>
        <taxon>Cylindrotheca</taxon>
    </lineage>
</organism>
<dbReference type="Proteomes" id="UP001295423">
    <property type="component" value="Unassembled WGS sequence"/>
</dbReference>
<dbReference type="EMBL" id="CAKOGP040000335">
    <property type="protein sequence ID" value="CAJ1934410.1"/>
    <property type="molecule type" value="Genomic_DNA"/>
</dbReference>
<reference evidence="1" key="1">
    <citation type="submission" date="2023-08" db="EMBL/GenBank/DDBJ databases">
        <authorList>
            <person name="Audoor S."/>
            <person name="Bilcke G."/>
        </authorList>
    </citation>
    <scope>NUCLEOTIDE SEQUENCE</scope>
</reference>
<gene>
    <name evidence="1" type="ORF">CYCCA115_LOCUS3750</name>
</gene>
<sequence>MVKNRSVCNACGYTSIPVGARFCSSCGTNLSLESEDINTMDTPMATAVPISEAFPATEDTPRGEVLVDAIHVSPSSIPSTIDTNPVSVEGGVNPNFARFYRNPSQEMLKNASNHHVDFGLLFINTPCNPGNAIVPRVIDVFSVMNGTKIDLSVADFIHPITTVRVVPSIMSGLKIIVPRGVRVELQGLAIMGGMKGPRRQNIDVSEDAPLLLVQGLTVMGGVKVSVNERVPPIQVVH</sequence>
<dbReference type="PANTHER" id="PTHR40763:SF5">
    <property type="entry name" value="MEMBRANE PROTEIN"/>
    <property type="match status" value="1"/>
</dbReference>
<protein>
    <submittedName>
        <fullName evidence="1">Uncharacterized protein</fullName>
    </submittedName>
</protein>
<evidence type="ECO:0000313" key="1">
    <source>
        <dbReference type="EMBL" id="CAJ1934410.1"/>
    </source>
</evidence>
<dbReference type="AlphaFoldDB" id="A0AAD2FF44"/>
<dbReference type="PANTHER" id="PTHR40763">
    <property type="entry name" value="MEMBRANE PROTEIN-RELATED"/>
    <property type="match status" value="1"/>
</dbReference>
<evidence type="ECO:0000313" key="2">
    <source>
        <dbReference type="Proteomes" id="UP001295423"/>
    </source>
</evidence>
<keyword evidence="2" id="KW-1185">Reference proteome</keyword>
<name>A0AAD2FF44_9STRA</name>
<accession>A0AAD2FF44</accession>
<comment type="caution">
    <text evidence="1">The sequence shown here is derived from an EMBL/GenBank/DDBJ whole genome shotgun (WGS) entry which is preliminary data.</text>
</comment>